<proteinExistence type="predicted"/>
<keyword evidence="2" id="KW-1185">Reference proteome</keyword>
<dbReference type="Pfam" id="PF06028">
    <property type="entry name" value="DUF915"/>
    <property type="match status" value="1"/>
</dbReference>
<name>A0ABS3LB00_9ENTE</name>
<dbReference type="SUPFAM" id="SSF53474">
    <property type="entry name" value="alpha/beta-Hydrolases"/>
    <property type="match status" value="1"/>
</dbReference>
<dbReference type="InterPro" id="IPR010315">
    <property type="entry name" value="DUF915_hydro-like"/>
</dbReference>
<protein>
    <submittedName>
        <fullName evidence="1">Alpha/beta hydrolase</fullName>
    </submittedName>
</protein>
<dbReference type="Proteomes" id="UP000664601">
    <property type="component" value="Unassembled WGS sequence"/>
</dbReference>
<reference evidence="1 2" key="1">
    <citation type="submission" date="2021-03" db="EMBL/GenBank/DDBJ databases">
        <title>Enterococcal diversity collection.</title>
        <authorList>
            <person name="Gilmore M.S."/>
            <person name="Schwartzman J."/>
            <person name="Van Tyne D."/>
            <person name="Martin M."/>
            <person name="Earl A.M."/>
            <person name="Manson A.L."/>
            <person name="Straub T."/>
            <person name="Salamzade R."/>
            <person name="Saavedra J."/>
            <person name="Lebreton F."/>
            <person name="Prichula J."/>
            <person name="Schaufler K."/>
            <person name="Gaca A."/>
            <person name="Sgardioli B."/>
            <person name="Wagenaar J."/>
            <person name="Strong T."/>
        </authorList>
    </citation>
    <scope>NUCLEOTIDE SEQUENCE [LARGE SCALE GENOMIC DNA]</scope>
    <source>
        <strain evidence="1 2">669A</strain>
    </source>
</reference>
<comment type="caution">
    <text evidence="1">The sequence shown here is derived from an EMBL/GenBank/DDBJ whole genome shotgun (WGS) entry which is preliminary data.</text>
</comment>
<dbReference type="GO" id="GO:0016787">
    <property type="term" value="F:hydrolase activity"/>
    <property type="evidence" value="ECO:0007669"/>
    <property type="project" value="UniProtKB-KW"/>
</dbReference>
<dbReference type="InterPro" id="IPR029058">
    <property type="entry name" value="AB_hydrolase_fold"/>
</dbReference>
<evidence type="ECO:0000313" key="1">
    <source>
        <dbReference type="EMBL" id="MBO1306802.1"/>
    </source>
</evidence>
<organism evidence="1 2">
    <name type="scientific">Candidatus Enterococcus moelleringii</name>
    <dbReference type="NCBI Taxonomy" id="2815325"/>
    <lineage>
        <taxon>Bacteria</taxon>
        <taxon>Bacillati</taxon>
        <taxon>Bacillota</taxon>
        <taxon>Bacilli</taxon>
        <taxon>Lactobacillales</taxon>
        <taxon>Enterococcaceae</taxon>
        <taxon>Enterococcus</taxon>
    </lineage>
</organism>
<dbReference type="EMBL" id="JAFREM010000018">
    <property type="protein sequence ID" value="MBO1306802.1"/>
    <property type="molecule type" value="Genomic_DNA"/>
</dbReference>
<sequence length="284" mass="31842">MKKFAKIMTLLLSFLSVAGLIYYTQIRYLSQGTLVKQKGVRYSNTPTVFIHGYQGSSLSFGPLLNKLEADNIAKREMTIIVKSDGKLSVEGKLTNNHENPTIMVLFSEDVTDEVKQSQWIAEVMKYLYTQHVTGVNLVAHSMGGVSALRYLLEYADSQVPEVEKLVTIASPFNDLEIAEDTEEIFAYELTEKGPSDTTPIYDYFDQAMNRLPSNLAILNIAGDLEDGSASDGSVSTHNIFSLRFLLQQHTKNYQELLIKGQKGGHSAITRSQQLQNNLMAFLWR</sequence>
<keyword evidence="1" id="KW-0378">Hydrolase</keyword>
<dbReference type="RefSeq" id="WP_207673728.1">
    <property type="nucleotide sequence ID" value="NZ_JAFREM010000018.1"/>
</dbReference>
<dbReference type="Gene3D" id="3.40.50.1820">
    <property type="entry name" value="alpha/beta hydrolase"/>
    <property type="match status" value="1"/>
</dbReference>
<gene>
    <name evidence="1" type="ORF">JZO70_11550</name>
</gene>
<evidence type="ECO:0000313" key="2">
    <source>
        <dbReference type="Proteomes" id="UP000664601"/>
    </source>
</evidence>
<accession>A0ABS3LB00</accession>